<evidence type="ECO:0000313" key="2">
    <source>
        <dbReference type="EMBL" id="TGZ79570.1"/>
    </source>
</evidence>
<dbReference type="PANTHER" id="PTHR42791">
    <property type="entry name" value="GNAT FAMILY ACETYLTRANSFERASE"/>
    <property type="match status" value="1"/>
</dbReference>
<dbReference type="InterPro" id="IPR016181">
    <property type="entry name" value="Acyl_CoA_acyltransferase"/>
</dbReference>
<dbReference type="InterPro" id="IPR052523">
    <property type="entry name" value="Trichothecene_AcTrans"/>
</dbReference>
<evidence type="ECO:0000259" key="1">
    <source>
        <dbReference type="PROSITE" id="PS51186"/>
    </source>
</evidence>
<proteinExistence type="predicted"/>
<dbReference type="Pfam" id="PF13508">
    <property type="entry name" value="Acetyltransf_7"/>
    <property type="match status" value="1"/>
</dbReference>
<keyword evidence="3" id="KW-1185">Reference proteome</keyword>
<dbReference type="STRING" id="341454.A0A4S2MSX0"/>
<dbReference type="PROSITE" id="PS51186">
    <property type="entry name" value="GNAT"/>
    <property type="match status" value="1"/>
</dbReference>
<gene>
    <name evidence="2" type="ORF">EX30DRAFT_342206</name>
</gene>
<dbReference type="Gene3D" id="3.40.630.30">
    <property type="match status" value="1"/>
</dbReference>
<dbReference type="EMBL" id="ML220130">
    <property type="protein sequence ID" value="TGZ79570.1"/>
    <property type="molecule type" value="Genomic_DNA"/>
</dbReference>
<reference evidence="2 3" key="1">
    <citation type="submission" date="2019-04" db="EMBL/GenBank/DDBJ databases">
        <title>Comparative genomics and transcriptomics to analyze fruiting body development in filamentous ascomycetes.</title>
        <authorList>
            <consortium name="DOE Joint Genome Institute"/>
            <person name="Lutkenhaus R."/>
            <person name="Traeger S."/>
            <person name="Breuer J."/>
            <person name="Kuo A."/>
            <person name="Lipzen A."/>
            <person name="Pangilinan J."/>
            <person name="Dilworth D."/>
            <person name="Sandor L."/>
            <person name="Poggeler S."/>
            <person name="Barry K."/>
            <person name="Grigoriev I.V."/>
            <person name="Nowrousian M."/>
        </authorList>
    </citation>
    <scope>NUCLEOTIDE SEQUENCE [LARGE SCALE GENOMIC DNA]</scope>
    <source>
        <strain evidence="2 3">CBS 389.68</strain>
    </source>
</reference>
<sequence>MLYVDVNYQRQGAGQLLMDWGVSKADELGYSSLIESTRSGKPLYERNGYTGERKHLAVPEKWLWRTPVQYWLMYRPARTAGKVNGVNGTNGVNSD</sequence>
<accession>A0A4S2MSX0</accession>
<dbReference type="InterPro" id="IPR000182">
    <property type="entry name" value="GNAT_dom"/>
</dbReference>
<dbReference type="InParanoid" id="A0A4S2MSX0"/>
<dbReference type="CDD" id="cd04301">
    <property type="entry name" value="NAT_SF"/>
    <property type="match status" value="1"/>
</dbReference>
<dbReference type="Proteomes" id="UP000298138">
    <property type="component" value="Unassembled WGS sequence"/>
</dbReference>
<organism evidence="2 3">
    <name type="scientific">Ascodesmis nigricans</name>
    <dbReference type="NCBI Taxonomy" id="341454"/>
    <lineage>
        <taxon>Eukaryota</taxon>
        <taxon>Fungi</taxon>
        <taxon>Dikarya</taxon>
        <taxon>Ascomycota</taxon>
        <taxon>Pezizomycotina</taxon>
        <taxon>Pezizomycetes</taxon>
        <taxon>Pezizales</taxon>
        <taxon>Ascodesmidaceae</taxon>
        <taxon>Ascodesmis</taxon>
    </lineage>
</organism>
<feature type="domain" description="N-acetyltransferase" evidence="1">
    <location>
        <begin position="1"/>
        <end position="78"/>
    </location>
</feature>
<protein>
    <recommendedName>
        <fullName evidence="1">N-acetyltransferase domain-containing protein</fullName>
    </recommendedName>
</protein>
<name>A0A4S2MSX0_9PEZI</name>
<evidence type="ECO:0000313" key="3">
    <source>
        <dbReference type="Proteomes" id="UP000298138"/>
    </source>
</evidence>
<dbReference type="AlphaFoldDB" id="A0A4S2MSX0"/>
<dbReference type="OrthoDB" id="2832510at2759"/>
<dbReference type="SUPFAM" id="SSF55729">
    <property type="entry name" value="Acyl-CoA N-acyltransferases (Nat)"/>
    <property type="match status" value="1"/>
</dbReference>
<dbReference type="PANTHER" id="PTHR42791:SF1">
    <property type="entry name" value="N-ACETYLTRANSFERASE DOMAIN-CONTAINING PROTEIN"/>
    <property type="match status" value="1"/>
</dbReference>
<dbReference type="GO" id="GO:0016747">
    <property type="term" value="F:acyltransferase activity, transferring groups other than amino-acyl groups"/>
    <property type="evidence" value="ECO:0007669"/>
    <property type="project" value="InterPro"/>
</dbReference>